<sequence length="498" mass="52659">MGFVRRSQLSAYLTAGVAVTGAGLIPIPPVHPAPNVHEVLLTSVELGPLGDGTALLLGGSGYPVPSQGYLEAFNANFLAPLGYTGTNLVPVTTPESLYPFVPPGPFAATLNSSMATGEQIIEKEILSRVASGEASPEHPLVVTGYSQSSIMDATLMKELAGKVPTEDLRFVLLGNENNPNGGFLERFDLPAGSNPTAESLGITFNGAMPSDLFPTDNFTDEYDGFADFPKYPINLLADINAYLGILFNHIAYLGVTPEQATPEADGGDAILLPTSAVDTMVNYYMIPTESLPLVDLLRLVPFVGNPLADLVQPDLFVLVNLGYGNVDDTYLGGWDHGPADVGTTMGFLPPQSVLDQVPEALVKGLQQGVQDMFKDLANPSNYQLISPQTMHEFLGPIVNAATAAFDLDKSPSEMSSWFNSFLTSTIDNYKTGLTELSFTHTGIPPIDVASTLLFTLPKVAEEMFQTQMAAGNPVDAVGDPLAAVVGLLPILAIGALGL</sequence>
<dbReference type="Pfam" id="PF08237">
    <property type="entry name" value="PE-PPE"/>
    <property type="match status" value="1"/>
</dbReference>
<proteinExistence type="predicted"/>
<dbReference type="Gene3D" id="3.40.50.1820">
    <property type="entry name" value="alpha/beta hydrolase"/>
    <property type="match status" value="1"/>
</dbReference>
<dbReference type="Proteomes" id="UP001519535">
    <property type="component" value="Unassembled WGS sequence"/>
</dbReference>
<evidence type="ECO:0000313" key="2">
    <source>
        <dbReference type="EMBL" id="MBS9535874.1"/>
    </source>
</evidence>
<dbReference type="InterPro" id="IPR013228">
    <property type="entry name" value="PE-PPE_C"/>
</dbReference>
<feature type="domain" description="PE-PPE" evidence="1">
    <location>
        <begin position="87"/>
        <end position="323"/>
    </location>
</feature>
<protein>
    <submittedName>
        <fullName evidence="2">PE-PPE domain-containing protein</fullName>
    </submittedName>
</protein>
<organism evidence="2 3">
    <name type="scientific">Mycolicibacter acidiphilus</name>
    <dbReference type="NCBI Taxonomy" id="2835306"/>
    <lineage>
        <taxon>Bacteria</taxon>
        <taxon>Bacillati</taxon>
        <taxon>Actinomycetota</taxon>
        <taxon>Actinomycetes</taxon>
        <taxon>Mycobacteriales</taxon>
        <taxon>Mycobacteriaceae</taxon>
        <taxon>Mycolicibacter</taxon>
    </lineage>
</organism>
<evidence type="ECO:0000313" key="3">
    <source>
        <dbReference type="Proteomes" id="UP001519535"/>
    </source>
</evidence>
<accession>A0ABS5RNV3</accession>
<name>A0ABS5RNV3_9MYCO</name>
<comment type="caution">
    <text evidence="2">The sequence shown here is derived from an EMBL/GenBank/DDBJ whole genome shotgun (WGS) entry which is preliminary data.</text>
</comment>
<dbReference type="InterPro" id="IPR029058">
    <property type="entry name" value="AB_hydrolase_fold"/>
</dbReference>
<dbReference type="RefSeq" id="WP_214094723.1">
    <property type="nucleotide sequence ID" value="NZ_JAHCLR010000063.1"/>
</dbReference>
<gene>
    <name evidence="2" type="ORF">KIH27_20015</name>
</gene>
<keyword evidence="3" id="KW-1185">Reference proteome</keyword>
<evidence type="ECO:0000259" key="1">
    <source>
        <dbReference type="Pfam" id="PF08237"/>
    </source>
</evidence>
<dbReference type="EMBL" id="JAHCLR010000063">
    <property type="protein sequence ID" value="MBS9535874.1"/>
    <property type="molecule type" value="Genomic_DNA"/>
</dbReference>
<reference evidence="2 3" key="1">
    <citation type="submission" date="2021-05" db="EMBL/GenBank/DDBJ databases">
        <title>Mycobacterium acidophilum sp. nov., an extremely acid-tolerant member of the genus Mycobacterium.</title>
        <authorList>
            <person name="Xia J."/>
        </authorList>
    </citation>
    <scope>NUCLEOTIDE SEQUENCE [LARGE SCALE GENOMIC DNA]</scope>
    <source>
        <strain evidence="2 3">M1</strain>
    </source>
</reference>